<feature type="compositionally biased region" description="Polar residues" evidence="1">
    <location>
        <begin position="64"/>
        <end position="79"/>
    </location>
</feature>
<reference evidence="2 3" key="1">
    <citation type="journal article" date="2015" name="Genome Biol. Evol.">
        <title>Comparative Genomics of a Bacterivorous Green Alga Reveals Evolutionary Causalities and Consequences of Phago-Mixotrophic Mode of Nutrition.</title>
        <authorList>
            <person name="Burns J.A."/>
            <person name="Paasch A."/>
            <person name="Narechania A."/>
            <person name="Kim E."/>
        </authorList>
    </citation>
    <scope>NUCLEOTIDE SEQUENCE [LARGE SCALE GENOMIC DNA]</scope>
    <source>
        <strain evidence="2 3">PLY_AMNH</strain>
    </source>
</reference>
<feature type="compositionally biased region" description="Low complexity" evidence="1">
    <location>
        <begin position="118"/>
        <end position="129"/>
    </location>
</feature>
<organism evidence="2 3">
    <name type="scientific">Cymbomonas tetramitiformis</name>
    <dbReference type="NCBI Taxonomy" id="36881"/>
    <lineage>
        <taxon>Eukaryota</taxon>
        <taxon>Viridiplantae</taxon>
        <taxon>Chlorophyta</taxon>
        <taxon>Pyramimonadophyceae</taxon>
        <taxon>Pyramimonadales</taxon>
        <taxon>Pyramimonadaceae</taxon>
        <taxon>Cymbomonas</taxon>
    </lineage>
</organism>
<dbReference type="AlphaFoldDB" id="A0AAE0FYH4"/>
<gene>
    <name evidence="2" type="ORF">CYMTET_23439</name>
</gene>
<evidence type="ECO:0000313" key="2">
    <source>
        <dbReference type="EMBL" id="KAK3268032.1"/>
    </source>
</evidence>
<feature type="region of interest" description="Disordered" evidence="1">
    <location>
        <begin position="1"/>
        <end position="201"/>
    </location>
</feature>
<accession>A0AAE0FYH4</accession>
<dbReference type="Proteomes" id="UP001190700">
    <property type="component" value="Unassembled WGS sequence"/>
</dbReference>
<dbReference type="EMBL" id="LGRX02012052">
    <property type="protein sequence ID" value="KAK3268032.1"/>
    <property type="molecule type" value="Genomic_DNA"/>
</dbReference>
<feature type="compositionally biased region" description="Low complexity" evidence="1">
    <location>
        <begin position="7"/>
        <end position="18"/>
    </location>
</feature>
<sequence>MNTADNSPSQPSSPPSAAKKAKPTKSGFNFTAALKPAAKVAEQKDAAQEAQASTKPKVAEGSAGDTSTVKPETAASSNGSASMPAQPQPSMSMESPEPSTVPSVVFGQPPLPSDGTMPDGARAADAAPPTFHIGSGGGGMKSKAKTKKPAIRTPPMGSPIRQKGTAAAAEGKPMPAPPPFMPDPSSSPTSQGSAAADTSSQ</sequence>
<comment type="caution">
    <text evidence="2">The sequence shown here is derived from an EMBL/GenBank/DDBJ whole genome shotgun (WGS) entry which is preliminary data.</text>
</comment>
<evidence type="ECO:0000256" key="1">
    <source>
        <dbReference type="SAM" id="MobiDB-lite"/>
    </source>
</evidence>
<feature type="compositionally biased region" description="Low complexity" evidence="1">
    <location>
        <begin position="80"/>
        <end position="105"/>
    </location>
</feature>
<protein>
    <submittedName>
        <fullName evidence="2">Uncharacterized protein</fullName>
    </submittedName>
</protein>
<feature type="compositionally biased region" description="Polar residues" evidence="1">
    <location>
        <begin position="191"/>
        <end position="201"/>
    </location>
</feature>
<keyword evidence="3" id="KW-1185">Reference proteome</keyword>
<name>A0AAE0FYH4_9CHLO</name>
<evidence type="ECO:0000313" key="3">
    <source>
        <dbReference type="Proteomes" id="UP001190700"/>
    </source>
</evidence>
<feature type="non-terminal residue" evidence="2">
    <location>
        <position position="201"/>
    </location>
</feature>
<proteinExistence type="predicted"/>